<dbReference type="EMBL" id="DTMM01000216">
    <property type="protein sequence ID" value="HFT94250.1"/>
    <property type="molecule type" value="Genomic_DNA"/>
</dbReference>
<evidence type="ECO:0000259" key="2">
    <source>
        <dbReference type="SMART" id="SM00834"/>
    </source>
</evidence>
<dbReference type="SMART" id="SM00834">
    <property type="entry name" value="CxxC_CXXC_SSSS"/>
    <property type="match status" value="1"/>
</dbReference>
<dbReference type="PANTHER" id="PTHR34404:SF2">
    <property type="entry name" value="CONSERVED SERINE RICH PROTEIN"/>
    <property type="match status" value="1"/>
</dbReference>
<accession>A0A7C3QT49</accession>
<dbReference type="InterPro" id="IPR013429">
    <property type="entry name" value="Regulatory_FmdB_Zinc_ribbon"/>
</dbReference>
<dbReference type="AlphaFoldDB" id="A0A7C3QT49"/>
<protein>
    <submittedName>
        <fullName evidence="3">Transcriptional regulator</fullName>
    </submittedName>
</protein>
<dbReference type="NCBIfam" id="TIGR02605">
    <property type="entry name" value="CxxC_CxxC_SSSS"/>
    <property type="match status" value="1"/>
</dbReference>
<proteinExistence type="predicted"/>
<dbReference type="PANTHER" id="PTHR34404">
    <property type="entry name" value="REGULATORY PROTEIN, FMDB FAMILY"/>
    <property type="match status" value="1"/>
</dbReference>
<feature type="compositionally biased region" description="Low complexity" evidence="1">
    <location>
        <begin position="82"/>
        <end position="103"/>
    </location>
</feature>
<feature type="domain" description="Putative regulatory protein FmdB zinc ribbon" evidence="2">
    <location>
        <begin position="1"/>
        <end position="41"/>
    </location>
</feature>
<evidence type="ECO:0000256" key="1">
    <source>
        <dbReference type="SAM" id="MobiDB-lite"/>
    </source>
</evidence>
<reference evidence="3" key="1">
    <citation type="journal article" date="2020" name="mSystems">
        <title>Genome- and Community-Level Interaction Insights into Carbon Utilization and Element Cycling Functions of Hydrothermarchaeota in Hydrothermal Sediment.</title>
        <authorList>
            <person name="Zhou Z."/>
            <person name="Liu Y."/>
            <person name="Xu W."/>
            <person name="Pan J."/>
            <person name="Luo Z.H."/>
            <person name="Li M."/>
        </authorList>
    </citation>
    <scope>NUCLEOTIDE SEQUENCE [LARGE SCALE GENOMIC DNA]</scope>
    <source>
        <strain evidence="3">SpSt-902</strain>
    </source>
</reference>
<organism evidence="3">
    <name type="scientific">Leptospirillum ferriphilum</name>
    <dbReference type="NCBI Taxonomy" id="178606"/>
    <lineage>
        <taxon>Bacteria</taxon>
        <taxon>Pseudomonadati</taxon>
        <taxon>Nitrospirota</taxon>
        <taxon>Nitrospiria</taxon>
        <taxon>Nitrospirales</taxon>
        <taxon>Nitrospiraceae</taxon>
        <taxon>Leptospirillum</taxon>
    </lineage>
</organism>
<feature type="region of interest" description="Disordered" evidence="1">
    <location>
        <begin position="62"/>
        <end position="103"/>
    </location>
</feature>
<evidence type="ECO:0000313" key="3">
    <source>
        <dbReference type="EMBL" id="HFT94250.1"/>
    </source>
</evidence>
<gene>
    <name evidence="3" type="ORF">ENX03_10055</name>
</gene>
<comment type="caution">
    <text evidence="3">The sequence shown here is derived from an EMBL/GenBank/DDBJ whole genome shotgun (WGS) entry which is preliminary data.</text>
</comment>
<dbReference type="Pfam" id="PF09723">
    <property type="entry name" value="Zn_ribbon_8"/>
    <property type="match status" value="1"/>
</dbReference>
<sequence>MPIYEYQCDKCVKVYEKIQKFSDPILTVCEVCGGPVTKLMGKPALQFKGSGFYITDYVRKGNSSEPAASGSESKKETAVPETAAPKEPSTPSPATASSESKTA</sequence>
<name>A0A7C3QT49_9BACT</name>